<dbReference type="Pfam" id="PF14109">
    <property type="entry name" value="GldH_lipo"/>
    <property type="match status" value="1"/>
</dbReference>
<organism evidence="1 2">
    <name type="scientific">Flavobacterium cerinum</name>
    <dbReference type="NCBI Taxonomy" id="2502784"/>
    <lineage>
        <taxon>Bacteria</taxon>
        <taxon>Pseudomonadati</taxon>
        <taxon>Bacteroidota</taxon>
        <taxon>Flavobacteriia</taxon>
        <taxon>Flavobacteriales</taxon>
        <taxon>Flavobacteriaceae</taxon>
        <taxon>Flavobacterium</taxon>
    </lineage>
</organism>
<name>A0A3S3QS53_9FLAO</name>
<dbReference type="RefSeq" id="WP_128390087.1">
    <property type="nucleotide sequence ID" value="NZ_SBII01000007.1"/>
</dbReference>
<dbReference type="OrthoDB" id="982482at2"/>
<keyword evidence="1" id="KW-0449">Lipoprotein</keyword>
<dbReference type="InterPro" id="IPR020018">
    <property type="entry name" value="Motility-assoc_lipoprot_GldH"/>
</dbReference>
<reference evidence="1 2" key="1">
    <citation type="submission" date="2019-01" db="EMBL/GenBank/DDBJ databases">
        <title>Flavobacterium sp. nov.,isolated from freshwater.</title>
        <authorList>
            <person name="Zhang R."/>
            <person name="Du Z.-J."/>
        </authorList>
    </citation>
    <scope>NUCLEOTIDE SEQUENCE [LARGE SCALE GENOMIC DNA]</scope>
    <source>
        <strain evidence="1 2">1E403</strain>
    </source>
</reference>
<sequence>MLTTTLQNSCAAFALLFLVCSCDKSRVFDEYKSLNGKWNKDSIVSFSFDQKDTVSKYNMFINVRSNNAYPYNNLYLIVQMQDPGTKLVKVDTLEYQMANPDGTLMGQGFSDVKESKLWYKEKVNFPKAGKYKVSIQHAVRKGGQVPGVEELEGITDLGFRIETTE</sequence>
<keyword evidence="2" id="KW-1185">Reference proteome</keyword>
<dbReference type="NCBIfam" id="TIGR03511">
    <property type="entry name" value="GldH_lipo"/>
    <property type="match status" value="1"/>
</dbReference>
<accession>A0A3S3QS53</accession>
<dbReference type="Proteomes" id="UP000287527">
    <property type="component" value="Unassembled WGS sequence"/>
</dbReference>
<gene>
    <name evidence="1" type="primary">gldH</name>
    <name evidence="1" type="ORF">EPI11_10740</name>
</gene>
<dbReference type="AlphaFoldDB" id="A0A3S3QS53"/>
<comment type="caution">
    <text evidence="1">The sequence shown here is derived from an EMBL/GenBank/DDBJ whole genome shotgun (WGS) entry which is preliminary data.</text>
</comment>
<dbReference type="EMBL" id="SBII01000007">
    <property type="protein sequence ID" value="RWX00130.1"/>
    <property type="molecule type" value="Genomic_DNA"/>
</dbReference>
<evidence type="ECO:0000313" key="1">
    <source>
        <dbReference type="EMBL" id="RWX00130.1"/>
    </source>
</evidence>
<protein>
    <submittedName>
        <fullName evidence="1">Gliding motility lipoprotein GldH</fullName>
    </submittedName>
</protein>
<proteinExistence type="predicted"/>
<evidence type="ECO:0000313" key="2">
    <source>
        <dbReference type="Proteomes" id="UP000287527"/>
    </source>
</evidence>